<dbReference type="InterPro" id="IPR058979">
    <property type="entry name" value="LysC-like"/>
</dbReference>
<comment type="caution">
    <text evidence="1">The sequence shown here is derived from an EMBL/GenBank/DDBJ whole genome shotgun (WGS) entry which is preliminary data.</text>
</comment>
<sequence length="96" mass="10809">MEHVQYPPFLPLPQRADQNMTQDTAWQTTRTIYVPAPVVPISADLIADTPIPGMEVPFTWQASLELNAKLYSALGQCNLDKAGIRKVEEERRSTLQ</sequence>
<name>A0AB74QWR6_KLEPN</name>
<dbReference type="Proteomes" id="UP000294876">
    <property type="component" value="Unassembled WGS sequence"/>
</dbReference>
<gene>
    <name evidence="1" type="ORF">SAMEA104567804_04770</name>
</gene>
<reference evidence="1 2" key="1">
    <citation type="submission" date="2019-03" db="EMBL/GenBank/DDBJ databases">
        <authorList>
            <consortium name="Pathogen Informatics"/>
        </authorList>
    </citation>
    <scope>NUCLEOTIDE SEQUENCE [LARGE SCALE GENOMIC DNA]</scope>
    <source>
        <strain evidence="1 2">5012STDY7312589</strain>
    </source>
</reference>
<dbReference type="AlphaFoldDB" id="A0AB74QWR6"/>
<dbReference type="RefSeq" id="WP_227502823.1">
    <property type="nucleotide sequence ID" value="NZ_CAAGWG010000026.1"/>
</dbReference>
<dbReference type="Pfam" id="PF23793">
    <property type="entry name" value="LysC"/>
    <property type="match status" value="1"/>
</dbReference>
<protein>
    <recommendedName>
        <fullName evidence="3">Rz1 lytic protein</fullName>
    </recommendedName>
</protein>
<evidence type="ECO:0008006" key="3">
    <source>
        <dbReference type="Google" id="ProtNLM"/>
    </source>
</evidence>
<accession>A0AB74QWR6</accession>
<evidence type="ECO:0000313" key="1">
    <source>
        <dbReference type="EMBL" id="VGD38629.1"/>
    </source>
</evidence>
<evidence type="ECO:0000313" key="2">
    <source>
        <dbReference type="Proteomes" id="UP000294876"/>
    </source>
</evidence>
<organism evidence="1 2">
    <name type="scientific">Klebsiella pneumoniae</name>
    <dbReference type="NCBI Taxonomy" id="573"/>
    <lineage>
        <taxon>Bacteria</taxon>
        <taxon>Pseudomonadati</taxon>
        <taxon>Pseudomonadota</taxon>
        <taxon>Gammaproteobacteria</taxon>
        <taxon>Enterobacterales</taxon>
        <taxon>Enterobacteriaceae</taxon>
        <taxon>Klebsiella/Raoultella group</taxon>
        <taxon>Klebsiella</taxon>
        <taxon>Klebsiella pneumoniae complex</taxon>
    </lineage>
</organism>
<dbReference type="EMBL" id="CAAGWG010000026">
    <property type="protein sequence ID" value="VGD38629.1"/>
    <property type="molecule type" value="Genomic_DNA"/>
</dbReference>
<proteinExistence type="predicted"/>